<dbReference type="STRING" id="43700.ENSMALP00000022441"/>
<dbReference type="PANTHER" id="PTHR16222:SF23">
    <property type="entry name" value="INACTIVE ADP-RIBOSYLTRANSFERASE ARH2"/>
    <property type="match status" value="1"/>
</dbReference>
<dbReference type="InterPro" id="IPR005502">
    <property type="entry name" value="Ribosyl_crysJ1"/>
</dbReference>
<dbReference type="CTD" id="113622"/>
<feature type="region of interest" description="Disordered" evidence="3">
    <location>
        <begin position="1288"/>
        <end position="1320"/>
    </location>
</feature>
<evidence type="ECO:0000313" key="5">
    <source>
        <dbReference type="Proteomes" id="UP000261600"/>
    </source>
</evidence>
<dbReference type="RefSeq" id="XP_020464940.1">
    <property type="nucleotide sequence ID" value="XM_020609284.1"/>
</dbReference>
<feature type="region of interest" description="Disordered" evidence="3">
    <location>
        <begin position="1206"/>
        <end position="1251"/>
    </location>
</feature>
<feature type="compositionally biased region" description="Polar residues" evidence="3">
    <location>
        <begin position="1288"/>
        <end position="1300"/>
    </location>
</feature>
<comment type="similarity">
    <text evidence="1">Belongs to the ADP-ribosylglycohydrolase family.</text>
</comment>
<dbReference type="Gene3D" id="1.10.4080.10">
    <property type="entry name" value="ADP-ribosylation/Crystallin J1"/>
    <property type="match status" value="1"/>
</dbReference>
<dbReference type="Pfam" id="PF03747">
    <property type="entry name" value="ADP_ribosyl_GH"/>
    <property type="match status" value="1"/>
</dbReference>
<name>A0A3Q3QXY5_MONAL</name>
<feature type="compositionally biased region" description="Polar residues" evidence="3">
    <location>
        <begin position="1367"/>
        <end position="1386"/>
    </location>
</feature>
<keyword evidence="2" id="KW-0479">Metal-binding</keyword>
<feature type="compositionally biased region" description="Polar residues" evidence="3">
    <location>
        <begin position="1045"/>
        <end position="1058"/>
    </location>
</feature>
<feature type="region of interest" description="Disordered" evidence="3">
    <location>
        <begin position="956"/>
        <end position="1012"/>
    </location>
</feature>
<dbReference type="PANTHER" id="PTHR16222">
    <property type="entry name" value="ADP-RIBOSYLGLYCOHYDROLASE"/>
    <property type="match status" value="1"/>
</dbReference>
<feature type="compositionally biased region" description="Polar residues" evidence="3">
    <location>
        <begin position="956"/>
        <end position="972"/>
    </location>
</feature>
<feature type="region of interest" description="Disordered" evidence="3">
    <location>
        <begin position="1366"/>
        <end position="1418"/>
    </location>
</feature>
<dbReference type="GeneID" id="109965346"/>
<dbReference type="Proteomes" id="UP000261600">
    <property type="component" value="Unplaced"/>
</dbReference>
<feature type="region of interest" description="Disordered" evidence="3">
    <location>
        <begin position="765"/>
        <end position="787"/>
    </location>
</feature>
<feature type="compositionally biased region" description="Polar residues" evidence="3">
    <location>
        <begin position="881"/>
        <end position="895"/>
    </location>
</feature>
<reference evidence="4" key="2">
    <citation type="submission" date="2025-09" db="UniProtKB">
        <authorList>
            <consortium name="Ensembl"/>
        </authorList>
    </citation>
    <scope>IDENTIFICATION</scope>
</reference>
<dbReference type="FunFam" id="1.10.4080.10:FF:000002">
    <property type="entry name" value="ADP-ribosylarginine hydrolase isoform X1"/>
    <property type="match status" value="1"/>
</dbReference>
<feature type="compositionally biased region" description="Polar residues" evidence="3">
    <location>
        <begin position="767"/>
        <end position="783"/>
    </location>
</feature>
<dbReference type="InterPro" id="IPR050792">
    <property type="entry name" value="ADP-ribosylglycohydrolase"/>
</dbReference>
<feature type="compositionally biased region" description="Basic and acidic residues" evidence="3">
    <location>
        <begin position="1062"/>
        <end position="1071"/>
    </location>
</feature>
<feature type="compositionally biased region" description="Basic and acidic residues" evidence="3">
    <location>
        <begin position="1391"/>
        <end position="1407"/>
    </location>
</feature>
<feature type="compositionally biased region" description="Basic and acidic residues" evidence="3">
    <location>
        <begin position="1224"/>
        <end position="1240"/>
    </location>
</feature>
<evidence type="ECO:0000256" key="3">
    <source>
        <dbReference type="SAM" id="MobiDB-lite"/>
    </source>
</evidence>
<keyword evidence="5" id="KW-1185">Reference proteome</keyword>
<dbReference type="KEGG" id="malb:109965346"/>
<feature type="region of interest" description="Disordered" evidence="3">
    <location>
        <begin position="520"/>
        <end position="571"/>
    </location>
</feature>
<feature type="compositionally biased region" description="Basic and acidic residues" evidence="3">
    <location>
        <begin position="988"/>
        <end position="997"/>
    </location>
</feature>
<organism evidence="4 5">
    <name type="scientific">Monopterus albus</name>
    <name type="common">Swamp eel</name>
    <dbReference type="NCBI Taxonomy" id="43700"/>
    <lineage>
        <taxon>Eukaryota</taxon>
        <taxon>Metazoa</taxon>
        <taxon>Chordata</taxon>
        <taxon>Craniata</taxon>
        <taxon>Vertebrata</taxon>
        <taxon>Euteleostomi</taxon>
        <taxon>Actinopterygii</taxon>
        <taxon>Neopterygii</taxon>
        <taxon>Teleostei</taxon>
        <taxon>Neoteleostei</taxon>
        <taxon>Acanthomorphata</taxon>
        <taxon>Anabantaria</taxon>
        <taxon>Synbranchiformes</taxon>
        <taxon>Synbranchidae</taxon>
        <taxon>Monopterus</taxon>
    </lineage>
</organism>
<keyword evidence="2" id="KW-0460">Magnesium</keyword>
<dbReference type="GO" id="GO:0046872">
    <property type="term" value="F:metal ion binding"/>
    <property type="evidence" value="ECO:0007669"/>
    <property type="project" value="UniProtKB-KW"/>
</dbReference>
<feature type="binding site" evidence="2">
    <location>
        <position position="63"/>
    </location>
    <ligand>
        <name>Mg(2+)</name>
        <dbReference type="ChEBI" id="CHEBI:18420"/>
        <label>1</label>
    </ligand>
</feature>
<comment type="cofactor">
    <cofactor evidence="2">
        <name>Mg(2+)</name>
        <dbReference type="ChEBI" id="CHEBI:18420"/>
    </cofactor>
    <text evidence="2">Binds 2 magnesium ions per subunit.</text>
</comment>
<feature type="region of interest" description="Disordered" evidence="3">
    <location>
        <begin position="1045"/>
        <end position="1071"/>
    </location>
</feature>
<feature type="compositionally biased region" description="Basic and acidic residues" evidence="3">
    <location>
        <begin position="549"/>
        <end position="569"/>
    </location>
</feature>
<dbReference type="Ensembl" id="ENSMALT00000022868.1">
    <property type="protein sequence ID" value="ENSMALP00000022441.1"/>
    <property type="gene ID" value="ENSMALG00000015670.1"/>
</dbReference>
<feature type="region of interest" description="Disordered" evidence="3">
    <location>
        <begin position="881"/>
        <end position="915"/>
    </location>
</feature>
<dbReference type="SUPFAM" id="SSF101478">
    <property type="entry name" value="ADP-ribosylglycohydrolase"/>
    <property type="match status" value="1"/>
</dbReference>
<feature type="binding site" evidence="2">
    <location>
        <position position="64"/>
    </location>
    <ligand>
        <name>Mg(2+)</name>
        <dbReference type="ChEBI" id="CHEBI:18420"/>
        <label>1</label>
    </ligand>
</feature>
<feature type="region of interest" description="Disordered" evidence="3">
    <location>
        <begin position="1120"/>
        <end position="1154"/>
    </location>
</feature>
<proteinExistence type="inferred from homology"/>
<protein>
    <recommendedName>
        <fullName evidence="6">Protein ADP-ribosylarginine hydrolase-like protein 1</fullName>
    </recommendedName>
</protein>
<feature type="compositionally biased region" description="Basic and acidic residues" evidence="3">
    <location>
        <begin position="901"/>
        <end position="915"/>
    </location>
</feature>
<dbReference type="OrthoDB" id="10250509at2759"/>
<reference evidence="4" key="1">
    <citation type="submission" date="2025-08" db="UniProtKB">
        <authorList>
            <consortium name="Ensembl"/>
        </authorList>
    </citation>
    <scope>IDENTIFICATION</scope>
</reference>
<feature type="compositionally biased region" description="Polar residues" evidence="3">
    <location>
        <begin position="1120"/>
        <end position="1133"/>
    </location>
</feature>
<accession>A0A3Q3QXY5</accession>
<feature type="compositionally biased region" description="Polar residues" evidence="3">
    <location>
        <begin position="1206"/>
        <end position="1215"/>
    </location>
</feature>
<feature type="compositionally biased region" description="Basic and acidic residues" evidence="3">
    <location>
        <begin position="1142"/>
        <end position="1154"/>
    </location>
</feature>
<evidence type="ECO:0000313" key="4">
    <source>
        <dbReference type="Ensembl" id="ENSMALP00000022441.1"/>
    </source>
</evidence>
<evidence type="ECO:0008006" key="6">
    <source>
        <dbReference type="Google" id="ProtNLM"/>
    </source>
</evidence>
<sequence length="1783" mass="197766">MRVEPSIMEKFKAAMVLGAVGDALGYRKGRWEGCISGKKIQEELASLGGLGALKLDPDNWPLSDVTLMHMTTAEALITDYWCLEDLYRELVRLYVEAMVSLQGRAPDPATVEGCVHLKPHNFLLAWHTPFNEKGSGFGAAAKAMCVGMRYWQPDRIDNLVEVSIEIGRMTHNHPIGFLGSLTTALFASYAVQGRPVVTWGRELMKVIPLAEEYCRKTIRHMAEYQENWFYFEAKWQFYLEEREIDEEGKNKPSFPDRYDADEMDKVYKRWSSEGRAGWRGHDAPMIAYDALLAAGSDWAEVCKRAMFHGGESEATGLIAGCLYGLMHGLNPVPQGLYQDLDKRTRLEELGEALYKASSAEKCIDKPDSWKTSISPDASMLRKLVRDRNCRPVLRGILESILHYLTQDLPKSSTRNRNLEELGSGTVAGRNTRNKDCLDQSPETLVNQTQLPQTNCSMVHLPEEHKLTQGKTTETSCKIPEKCWSDAQKHRLPSRYGGDQRAGNLIPRRLTTFQLLQSKFTRSSPKPFLSHQREVGTLSSSRGVAGSMNHHQDSEQDRPKRDRVTKEQGLKRGGSVKDMVTKFAIAEQKEWGLNMLKKQPIKPKLTGKGILLSCLMERFETMATVCKGNDLKYSHGRPSGEVKVTSNIKEIVACYERGQDSCRSKSPQCSDYSKKAAAEVRHPKCLQVDQTAHKQKQHNIMRSKSVGQHLKKNLIANGQEHRPEQVVIKVNPNCGERHNLKAKEVGQMGEQFSDQKADGHCSLKHMKSQSYDNKVKTSGKSGEIQSAADETRCSTSKLKNESPEMLCFTSVTEWSLPEPYWVFPQVEAPLRLHVATIMACSPVWSISVDSSPKQYLQETKPQISEKVLNMKKDISCGTPQYFDSQSATAKPSSVPTKSIVKPKPEGLFKDRSHDPVDNTAVADLPWSICVDSSPKQYLQETKPEYSEKIPNVMTDNSHGTPQYSHSQSATAKPSTIPAEGTVKLTTEGLSKDRGHDPVDNTAVDPNPSSAVPIQGRLPRYMIPHVSKPDTSEKILNMTKDISCGTPQYSHNETATTEPSTVKPKAEGLSKDKGHDTIYNTAVADSPWSLCVDSTPKQYLQGTMPDTSEKILNMKKDISCGTPQYSHSETATAEPSTIPAESAVKPKTEGLSKDRGHDTIYNTAVADSPWSLCVDSTPKQYLQRTTPDTSEKILNMKKDISCGTPQYFDSQSVTAEPSTIPAEGTVKPKSEGLSKDRGHDPVDNTAVDPNPSSALLIQGRLPRYMIPHVSKPDTSDKILNMTKDISCGTPQYPQSDTTTAEPSTIPAEGAVKTQTEGLSKDRGHDTIYNTAVADSPWSLCVDSTPKQYLQGTTPDTSEKILNMRKDNSCRPTQYSHSQSATANPSTIPAESIVKPKTEGLSKDRGHDPVDNTAVDPNPSSALLIQGRLPRYMIPRVSKPDTSDKILNMTKDISCGTPQYSHNERATAEPFTIPAEGTVKPKAEGLSKDRGQDTIYNTAVADPPWSICVDSSPKQYLQEKQLENSEKILNVKKDISCGTPQYFDSQSKTAEPITILGEGAVKPQTEGLSKGRGHDPVDNIAVDPNPLSAVTIQGRLSKHVIPRVYRFDYQQSADHMNAASQSAPHSETITPFVAVPSLQSETPKTSLDIVSMTIENFQDNDLKDNDQDNDFNQNFSCSERTSIPSNDITIHTTIKRNATETKPQGEDKEAREEKETVLVDIKETSIPQNVILSSTANKAAVTLPEVQPERVKPKQKPKYRTINYGDPSVKQTYKPKIIRFTDTFTF</sequence>
<evidence type="ECO:0000256" key="1">
    <source>
        <dbReference type="ARBA" id="ARBA00010702"/>
    </source>
</evidence>
<dbReference type="InterPro" id="IPR036705">
    <property type="entry name" value="Ribosyl_crysJ1_sf"/>
</dbReference>
<evidence type="ECO:0000256" key="2">
    <source>
        <dbReference type="PIRSR" id="PIRSR605502-1"/>
    </source>
</evidence>